<reference evidence="2 3" key="1">
    <citation type="submission" date="2016-12" db="EMBL/GenBank/DDBJ databases">
        <title>The genomes of Aspergillus section Nigri reveals drivers in fungal speciation.</title>
        <authorList>
            <consortium name="DOE Joint Genome Institute"/>
            <person name="Vesth T.C."/>
            <person name="Nybo J."/>
            <person name="Theobald S."/>
            <person name="Brandl J."/>
            <person name="Frisvad J.C."/>
            <person name="Nielsen K.F."/>
            <person name="Lyhne E.K."/>
            <person name="Kogle M.E."/>
            <person name="Kuo A."/>
            <person name="Riley R."/>
            <person name="Clum A."/>
            <person name="Nolan M."/>
            <person name="Lipzen A."/>
            <person name="Salamov A."/>
            <person name="Henrissat B."/>
            <person name="Wiebenga A."/>
            <person name="De Vries R.P."/>
            <person name="Grigoriev I.V."/>
            <person name="Mortensen U.H."/>
            <person name="Andersen M.R."/>
            <person name="Baker S.E."/>
        </authorList>
    </citation>
    <scope>NUCLEOTIDE SEQUENCE [LARGE SCALE GENOMIC DNA]</scope>
    <source>
        <strain evidence="2 3">CBS 121591</strain>
    </source>
</reference>
<name>A0A319CTV7_9EURO</name>
<protein>
    <recommendedName>
        <fullName evidence="4">Secreted protein</fullName>
    </recommendedName>
</protein>
<feature type="signal peptide" evidence="1">
    <location>
        <begin position="1"/>
        <end position="19"/>
    </location>
</feature>
<dbReference type="Proteomes" id="UP000248340">
    <property type="component" value="Unassembled WGS sequence"/>
</dbReference>
<gene>
    <name evidence="2" type="ORF">BO82DRAFT_64736</name>
</gene>
<keyword evidence="3" id="KW-1185">Reference proteome</keyword>
<dbReference type="AlphaFoldDB" id="A0A319CTV7"/>
<evidence type="ECO:0000313" key="2">
    <source>
        <dbReference type="EMBL" id="PYH82253.1"/>
    </source>
</evidence>
<dbReference type="EMBL" id="KZ821696">
    <property type="protein sequence ID" value="PYH82253.1"/>
    <property type="molecule type" value="Genomic_DNA"/>
</dbReference>
<proteinExistence type="predicted"/>
<dbReference type="RefSeq" id="XP_025492453.1">
    <property type="nucleotide sequence ID" value="XM_025641427.1"/>
</dbReference>
<evidence type="ECO:0008006" key="4">
    <source>
        <dbReference type="Google" id="ProtNLM"/>
    </source>
</evidence>
<dbReference type="GeneID" id="37144169"/>
<organism evidence="2 3">
    <name type="scientific">Aspergillus uvarum CBS 121591</name>
    <dbReference type="NCBI Taxonomy" id="1448315"/>
    <lineage>
        <taxon>Eukaryota</taxon>
        <taxon>Fungi</taxon>
        <taxon>Dikarya</taxon>
        <taxon>Ascomycota</taxon>
        <taxon>Pezizomycotina</taxon>
        <taxon>Eurotiomycetes</taxon>
        <taxon>Eurotiomycetidae</taxon>
        <taxon>Eurotiales</taxon>
        <taxon>Aspergillaceae</taxon>
        <taxon>Aspergillus</taxon>
        <taxon>Aspergillus subgen. Circumdati</taxon>
    </lineage>
</organism>
<evidence type="ECO:0000313" key="3">
    <source>
        <dbReference type="Proteomes" id="UP000248340"/>
    </source>
</evidence>
<keyword evidence="1" id="KW-0732">Signal</keyword>
<dbReference type="VEuPathDB" id="FungiDB:BO82DRAFT_64736"/>
<evidence type="ECO:0000256" key="1">
    <source>
        <dbReference type="SAM" id="SignalP"/>
    </source>
</evidence>
<accession>A0A319CTV7</accession>
<sequence>MNILCLPPPPLFLLWYVRCGIVFLAPAVRQSRPSPSMPVPFPPSCRVVYYPPPAYQPACSLVVYAGVMSLALHLTSARLLPYLHSWVKGGVGRSRLSCTWRLDLRCFLNLLLSHRRPRAFSRVPSPEKNLVRLST</sequence>
<feature type="chain" id="PRO_5016318877" description="Secreted protein" evidence="1">
    <location>
        <begin position="20"/>
        <end position="135"/>
    </location>
</feature>